<dbReference type="InterPro" id="IPR029044">
    <property type="entry name" value="Nucleotide-diphossugar_trans"/>
</dbReference>
<sequence length="264" mass="30854">MSALSMLSVVVITKNEEKQIAKCLETCRFADEIIVVDDFSTDKTCQIARKCNAKVYLRRLDSIAKQADFGYSKAKGEWILAIAADERISFKLSQEILRAIKSKEYDGYNFYFQSFLFGKALGSTQTDGQVRLFKKNKGYITKERIHEKIRVKRGKIGQLKNPILHYSYPSVFGVVEKFNRYTNPESYLAYKRGERTNLFKISVAVPRVFFWRYLVAGEWRDGKRGFILSFLFGIYHLLWQLKLWEIQNKKGKHKFHSVHYIPKA</sequence>
<dbReference type="CDD" id="cd02511">
    <property type="entry name" value="Beta4Glucosyltransferase"/>
    <property type="match status" value="1"/>
</dbReference>
<dbReference type="Gene3D" id="3.90.550.10">
    <property type="entry name" value="Spore Coat Polysaccharide Biosynthesis Protein SpsA, Chain A"/>
    <property type="match status" value="1"/>
</dbReference>
<gene>
    <name evidence="2" type="ORF">UT12_C0003G0014</name>
</gene>
<dbReference type="InterPro" id="IPR001173">
    <property type="entry name" value="Glyco_trans_2-like"/>
</dbReference>
<evidence type="ECO:0000259" key="1">
    <source>
        <dbReference type="Pfam" id="PF00535"/>
    </source>
</evidence>
<dbReference type="EMBL" id="LBVP01000003">
    <property type="protein sequence ID" value="KKQ90033.1"/>
    <property type="molecule type" value="Genomic_DNA"/>
</dbReference>
<evidence type="ECO:0000313" key="2">
    <source>
        <dbReference type="EMBL" id="KKQ90033.1"/>
    </source>
</evidence>
<comment type="caution">
    <text evidence="2">The sequence shown here is derived from an EMBL/GenBank/DDBJ whole genome shotgun (WGS) entry which is preliminary data.</text>
</comment>
<feature type="domain" description="Glycosyltransferase 2-like" evidence="1">
    <location>
        <begin position="8"/>
        <end position="107"/>
    </location>
</feature>
<dbReference type="PANTHER" id="PTHR43630">
    <property type="entry name" value="POLY-BETA-1,6-N-ACETYL-D-GLUCOSAMINE SYNTHASE"/>
    <property type="match status" value="1"/>
</dbReference>
<dbReference type="PANTHER" id="PTHR43630:SF2">
    <property type="entry name" value="GLYCOSYLTRANSFERASE"/>
    <property type="match status" value="1"/>
</dbReference>
<dbReference type="SUPFAM" id="SSF53448">
    <property type="entry name" value="Nucleotide-diphospho-sugar transferases"/>
    <property type="match status" value="1"/>
</dbReference>
<dbReference type="AlphaFoldDB" id="A0A0G0LDQ7"/>
<dbReference type="Pfam" id="PF00535">
    <property type="entry name" value="Glycos_transf_2"/>
    <property type="match status" value="1"/>
</dbReference>
<proteinExistence type="predicted"/>
<evidence type="ECO:0000313" key="3">
    <source>
        <dbReference type="Proteomes" id="UP000034893"/>
    </source>
</evidence>
<reference evidence="2 3" key="1">
    <citation type="journal article" date="2015" name="Nature">
        <title>rRNA introns, odd ribosomes, and small enigmatic genomes across a large radiation of phyla.</title>
        <authorList>
            <person name="Brown C.T."/>
            <person name="Hug L.A."/>
            <person name="Thomas B.C."/>
            <person name="Sharon I."/>
            <person name="Castelle C.J."/>
            <person name="Singh A."/>
            <person name="Wilkins M.J."/>
            <person name="Williams K.H."/>
            <person name="Banfield J.F."/>
        </authorList>
    </citation>
    <scope>NUCLEOTIDE SEQUENCE [LARGE SCALE GENOMIC DNA]</scope>
</reference>
<organism evidence="2 3">
    <name type="scientific">Candidatus Curtissbacteria bacterium GW2011_GWC2_38_9</name>
    <dbReference type="NCBI Taxonomy" id="1618414"/>
    <lineage>
        <taxon>Bacteria</taxon>
        <taxon>Candidatus Curtissiibacteriota</taxon>
    </lineage>
</organism>
<dbReference type="PATRIC" id="fig|1618414.3.peg.119"/>
<keyword evidence="2" id="KW-0808">Transferase</keyword>
<dbReference type="GO" id="GO:0016740">
    <property type="term" value="F:transferase activity"/>
    <property type="evidence" value="ECO:0007669"/>
    <property type="project" value="UniProtKB-KW"/>
</dbReference>
<name>A0A0G0LDQ7_9BACT</name>
<dbReference type="Proteomes" id="UP000034893">
    <property type="component" value="Unassembled WGS sequence"/>
</dbReference>
<accession>A0A0G0LDQ7</accession>
<protein>
    <submittedName>
        <fullName evidence="2">Glycosyl transferase family 2</fullName>
    </submittedName>
</protein>